<dbReference type="GO" id="GO:0005886">
    <property type="term" value="C:plasma membrane"/>
    <property type="evidence" value="ECO:0007669"/>
    <property type="project" value="TreeGrafter"/>
</dbReference>
<name>A0A1T5DZ56_9BACT</name>
<evidence type="ECO:0000256" key="1">
    <source>
        <dbReference type="SAM" id="SignalP"/>
    </source>
</evidence>
<reference evidence="4" key="1">
    <citation type="submission" date="2017-02" db="EMBL/GenBank/DDBJ databases">
        <authorList>
            <person name="Varghese N."/>
            <person name="Submissions S."/>
        </authorList>
    </citation>
    <scope>NUCLEOTIDE SEQUENCE [LARGE SCALE GENOMIC DNA]</scope>
    <source>
        <strain evidence="4">DSM 24967</strain>
    </source>
</reference>
<dbReference type="AlphaFoldDB" id="A0A1T5DZ56"/>
<accession>A0A1T5DZ56</accession>
<dbReference type="InterPro" id="IPR017946">
    <property type="entry name" value="PLC-like_Pdiesterase_TIM-brl"/>
</dbReference>
<dbReference type="InterPro" id="IPR030395">
    <property type="entry name" value="GP_PDE_dom"/>
</dbReference>
<dbReference type="CDD" id="cd08566">
    <property type="entry name" value="GDPD_AtGDE_like"/>
    <property type="match status" value="1"/>
</dbReference>
<dbReference type="EMBL" id="FUYQ01000022">
    <property type="protein sequence ID" value="SKB76796.1"/>
    <property type="molecule type" value="Genomic_DNA"/>
</dbReference>
<dbReference type="Pfam" id="PF03009">
    <property type="entry name" value="GDPD"/>
    <property type="match status" value="1"/>
</dbReference>
<dbReference type="SUPFAM" id="SSF51695">
    <property type="entry name" value="PLC-like phosphodiesterases"/>
    <property type="match status" value="1"/>
</dbReference>
<dbReference type="GO" id="GO:0070291">
    <property type="term" value="P:N-acylethanolamine metabolic process"/>
    <property type="evidence" value="ECO:0007669"/>
    <property type="project" value="TreeGrafter"/>
</dbReference>
<dbReference type="GO" id="GO:0008889">
    <property type="term" value="F:glycerophosphodiester phosphodiesterase activity"/>
    <property type="evidence" value="ECO:0007669"/>
    <property type="project" value="TreeGrafter"/>
</dbReference>
<protein>
    <submittedName>
        <fullName evidence="3">Glycerophosphoryl diester phosphodiesterase</fullName>
    </submittedName>
</protein>
<dbReference type="GO" id="GO:0006580">
    <property type="term" value="P:ethanolamine metabolic process"/>
    <property type="evidence" value="ECO:0007669"/>
    <property type="project" value="TreeGrafter"/>
</dbReference>
<proteinExistence type="predicted"/>
<dbReference type="PANTHER" id="PTHR46320:SF1">
    <property type="entry name" value="GLYCEROPHOSPHODIESTER PHOSPHODIESTERASE 1"/>
    <property type="match status" value="1"/>
</dbReference>
<keyword evidence="4" id="KW-1185">Reference proteome</keyword>
<keyword evidence="1" id="KW-0732">Signal</keyword>
<feature type="chain" id="PRO_5013115054" evidence="1">
    <location>
        <begin position="28"/>
        <end position="303"/>
    </location>
</feature>
<evidence type="ECO:0000313" key="4">
    <source>
        <dbReference type="Proteomes" id="UP000190852"/>
    </source>
</evidence>
<sequence>MNEKKRQNVFLRLMCAGLLLTSLNVTAQSEAKNSSPFRNHASISEYIAYKADGSIIVSGHRGGREKGYPENSLEGFKNIIGRMTAIFEIDPRLTKDSVIVLMHDATLDRTTSGKGKLSDFTWNELQQIRLKDSEGNVTPCKIPTLEEVILWSKGKTIVNLDKKDVPMEQIADLIRKLDAADYVMLTVHTGAQARYYYDRFPEILLSVFARNWKEYEDIAISGVPWKNMIAYVGPTINDENRKIVDLLHSHGVRCMISVAPTHDKLASAADRHCKYLMEIATHPDIIESDIPTEVNDALKAQAK</sequence>
<dbReference type="PROSITE" id="PS51704">
    <property type="entry name" value="GP_PDE"/>
    <property type="match status" value="1"/>
</dbReference>
<dbReference type="RefSeq" id="WP_079684122.1">
    <property type="nucleotide sequence ID" value="NZ_FUYQ01000022.1"/>
</dbReference>
<feature type="signal peptide" evidence="1">
    <location>
        <begin position="1"/>
        <end position="27"/>
    </location>
</feature>
<gene>
    <name evidence="3" type="ORF">SAMN05660349_02705</name>
</gene>
<dbReference type="PANTHER" id="PTHR46320">
    <property type="entry name" value="GLYCEROPHOSPHODIESTER PHOSPHODIESTERASE 1"/>
    <property type="match status" value="1"/>
</dbReference>
<dbReference type="Gene3D" id="3.20.20.190">
    <property type="entry name" value="Phosphatidylinositol (PI) phosphodiesterase"/>
    <property type="match status" value="1"/>
</dbReference>
<evidence type="ECO:0000259" key="2">
    <source>
        <dbReference type="PROSITE" id="PS51704"/>
    </source>
</evidence>
<dbReference type="Proteomes" id="UP000190852">
    <property type="component" value="Unassembled WGS sequence"/>
</dbReference>
<organism evidence="3 4">
    <name type="scientific">Parabacteroides chartae</name>
    <dbReference type="NCBI Taxonomy" id="1037355"/>
    <lineage>
        <taxon>Bacteria</taxon>
        <taxon>Pseudomonadati</taxon>
        <taxon>Bacteroidota</taxon>
        <taxon>Bacteroidia</taxon>
        <taxon>Bacteroidales</taxon>
        <taxon>Tannerellaceae</taxon>
        <taxon>Parabacteroides</taxon>
    </lineage>
</organism>
<evidence type="ECO:0000313" key="3">
    <source>
        <dbReference type="EMBL" id="SKB76796.1"/>
    </source>
</evidence>
<feature type="domain" description="GP-PDE" evidence="2">
    <location>
        <begin position="55"/>
        <end position="298"/>
    </location>
</feature>
<dbReference type="GO" id="GO:0006644">
    <property type="term" value="P:phospholipid metabolic process"/>
    <property type="evidence" value="ECO:0007669"/>
    <property type="project" value="TreeGrafter"/>
</dbReference>